<dbReference type="WBParaSite" id="Pan_g17494.t1">
    <property type="protein sequence ID" value="Pan_g17494.t1"/>
    <property type="gene ID" value="Pan_g17494"/>
</dbReference>
<reference evidence="4" key="2">
    <citation type="submission" date="2020-10" db="UniProtKB">
        <authorList>
            <consortium name="WormBaseParasite"/>
        </authorList>
    </citation>
    <scope>IDENTIFICATION</scope>
</reference>
<evidence type="ECO:0000256" key="1">
    <source>
        <dbReference type="ARBA" id="ARBA00007114"/>
    </source>
</evidence>
<proteinExistence type="inferred from homology"/>
<dbReference type="GO" id="GO:0005737">
    <property type="term" value="C:cytoplasm"/>
    <property type="evidence" value="ECO:0007669"/>
    <property type="project" value="TreeGrafter"/>
</dbReference>
<feature type="compositionally biased region" description="Basic and acidic residues" evidence="2">
    <location>
        <begin position="26"/>
        <end position="44"/>
    </location>
</feature>
<evidence type="ECO:0000256" key="2">
    <source>
        <dbReference type="SAM" id="MobiDB-lite"/>
    </source>
</evidence>
<evidence type="ECO:0000313" key="4">
    <source>
        <dbReference type="WBParaSite" id="Pan_g17494.t1"/>
    </source>
</evidence>
<evidence type="ECO:0000313" key="3">
    <source>
        <dbReference type="Proteomes" id="UP000492821"/>
    </source>
</evidence>
<dbReference type="AlphaFoldDB" id="A0A7E4ZU67"/>
<dbReference type="Pfam" id="PF05291">
    <property type="entry name" value="Bystin"/>
    <property type="match status" value="1"/>
</dbReference>
<accession>A0A7E4ZU67</accession>
<dbReference type="InterPro" id="IPR007955">
    <property type="entry name" value="Bystin"/>
</dbReference>
<name>A0A7E4ZU67_PANRE</name>
<dbReference type="GO" id="GO:0005730">
    <property type="term" value="C:nucleolus"/>
    <property type="evidence" value="ECO:0007669"/>
    <property type="project" value="TreeGrafter"/>
</dbReference>
<feature type="region of interest" description="Disordered" evidence="2">
    <location>
        <begin position="1"/>
        <end position="111"/>
    </location>
</feature>
<protein>
    <submittedName>
        <fullName evidence="4">Bystin</fullName>
    </submittedName>
</protein>
<dbReference type="GO" id="GO:0030688">
    <property type="term" value="C:preribosome, small subunit precursor"/>
    <property type="evidence" value="ECO:0007669"/>
    <property type="project" value="TreeGrafter"/>
</dbReference>
<comment type="similarity">
    <text evidence="1">Belongs to the bystin family.</text>
</comment>
<dbReference type="PANTHER" id="PTHR12821:SF0">
    <property type="entry name" value="BYSTIN"/>
    <property type="match status" value="1"/>
</dbReference>
<dbReference type="PANTHER" id="PTHR12821">
    <property type="entry name" value="BYSTIN"/>
    <property type="match status" value="1"/>
</dbReference>
<dbReference type="GO" id="GO:0030515">
    <property type="term" value="F:snoRNA binding"/>
    <property type="evidence" value="ECO:0007669"/>
    <property type="project" value="TreeGrafter"/>
</dbReference>
<sequence>MGRARKRQLGNAGDKIEKSALPLDQQIHDSHIVKKKKVDVPNNDHDDDNEIKQIAPKQLSKVLRSAQQQAAGDSDEEVDTTEKKPTKSLKTINDGDFDEEDDTSEIDYDPSEIKVDERDARDLERFLQPNEGGNTIYDLIRQKLDEKNNANLVPLGTGEPSIPREAVQLYNELGVIMSRYRTGKVPVAFKNLATLPNWEEIIEHAHPETWSSAAMMQATKLFMSSQKSIRAQRFLNMIVLPRIRDEIASHRSLNPYLYQTLFKACFKPAAFYKGIVLPLAESGSCTLIESVIVGSVILKCRVPPMHSCAAIFRLASLRGSNFASGLYFMQILLRKKYALPYQVVDKLVEFFAETGASNEELPLLWHRALLLFVESYANDLSGPQVTLLQLISKEKQNHYGITPQIMSRLREAEAKIEQEGDSRMEVEA</sequence>
<reference evidence="3" key="1">
    <citation type="journal article" date="2013" name="Genetics">
        <title>The draft genome and transcriptome of Panagrellus redivivus are shaped by the harsh demands of a free-living lifestyle.</title>
        <authorList>
            <person name="Srinivasan J."/>
            <person name="Dillman A.R."/>
            <person name="Macchietto M.G."/>
            <person name="Heikkinen L."/>
            <person name="Lakso M."/>
            <person name="Fracchia K.M."/>
            <person name="Antoshechkin I."/>
            <person name="Mortazavi A."/>
            <person name="Wong G."/>
            <person name="Sternberg P.W."/>
        </authorList>
    </citation>
    <scope>NUCLEOTIDE SEQUENCE [LARGE SCALE GENOMIC DNA]</scope>
    <source>
        <strain evidence="3">MT8872</strain>
    </source>
</reference>
<feature type="compositionally biased region" description="Acidic residues" evidence="2">
    <location>
        <begin position="95"/>
        <end position="110"/>
    </location>
</feature>
<dbReference type="GO" id="GO:0006364">
    <property type="term" value="P:rRNA processing"/>
    <property type="evidence" value="ECO:0007669"/>
    <property type="project" value="TreeGrafter"/>
</dbReference>
<dbReference type="Proteomes" id="UP000492821">
    <property type="component" value="Unassembled WGS sequence"/>
</dbReference>
<organism evidence="3 4">
    <name type="scientific">Panagrellus redivivus</name>
    <name type="common">Microworm</name>
    <dbReference type="NCBI Taxonomy" id="6233"/>
    <lineage>
        <taxon>Eukaryota</taxon>
        <taxon>Metazoa</taxon>
        <taxon>Ecdysozoa</taxon>
        <taxon>Nematoda</taxon>
        <taxon>Chromadorea</taxon>
        <taxon>Rhabditida</taxon>
        <taxon>Tylenchina</taxon>
        <taxon>Panagrolaimomorpha</taxon>
        <taxon>Panagrolaimoidea</taxon>
        <taxon>Panagrolaimidae</taxon>
        <taxon>Panagrellus</taxon>
    </lineage>
</organism>
<keyword evidence="3" id="KW-1185">Reference proteome</keyword>